<proteinExistence type="predicted"/>
<dbReference type="Gene3D" id="2.40.50.40">
    <property type="match status" value="1"/>
</dbReference>
<dbReference type="EMBL" id="JAUCMX010000005">
    <property type="protein sequence ID" value="KAK3546188.1"/>
    <property type="molecule type" value="Genomic_DNA"/>
</dbReference>
<feature type="compositionally biased region" description="Polar residues" evidence="2">
    <location>
        <begin position="168"/>
        <end position="183"/>
    </location>
</feature>
<sequence>MHLTLFFFCTSAVFSSIFALRHGAPPDCCLSISPKKVNVISIVGYWRQNNGMCPIKAIVFTLENGISLCSDPDIDWTKNAMRKVDEEAQQMPNHSSGLAPDALQEKTEGFVKATMLPLTSRWPQVPARVSLSARKHKAKPRWRKIKIIKKKKKGKNKGKKEKEKTTKQPAFNHTSSFTASSFN</sequence>
<feature type="compositionally biased region" description="Basic residues" evidence="2">
    <location>
        <begin position="133"/>
        <end position="159"/>
    </location>
</feature>
<protein>
    <recommendedName>
        <fullName evidence="4">Chemokine interleukin-8-like domain-containing protein</fullName>
    </recommendedName>
</protein>
<dbReference type="GO" id="GO:0008009">
    <property type="term" value="F:chemokine activity"/>
    <property type="evidence" value="ECO:0007669"/>
    <property type="project" value="InterPro"/>
</dbReference>
<organism evidence="5 6">
    <name type="scientific">Hemibagrus guttatus</name>
    <dbReference type="NCBI Taxonomy" id="175788"/>
    <lineage>
        <taxon>Eukaryota</taxon>
        <taxon>Metazoa</taxon>
        <taxon>Chordata</taxon>
        <taxon>Craniata</taxon>
        <taxon>Vertebrata</taxon>
        <taxon>Euteleostomi</taxon>
        <taxon>Actinopterygii</taxon>
        <taxon>Neopterygii</taxon>
        <taxon>Teleostei</taxon>
        <taxon>Ostariophysi</taxon>
        <taxon>Siluriformes</taxon>
        <taxon>Bagridae</taxon>
        <taxon>Hemibagrus</taxon>
    </lineage>
</organism>
<dbReference type="PANTHER" id="PTHR12015:SF108">
    <property type="entry name" value="C-C MOTIF CHEMOKINE 20"/>
    <property type="match status" value="1"/>
</dbReference>
<comment type="caution">
    <text evidence="5">The sequence shown here is derived from an EMBL/GenBank/DDBJ whole genome shotgun (WGS) entry which is preliminary data.</text>
</comment>
<evidence type="ECO:0000313" key="5">
    <source>
        <dbReference type="EMBL" id="KAK3546188.1"/>
    </source>
</evidence>
<feature type="domain" description="Chemokine interleukin-8-like" evidence="4">
    <location>
        <begin position="25"/>
        <end position="84"/>
    </location>
</feature>
<evidence type="ECO:0000259" key="4">
    <source>
        <dbReference type="SMART" id="SM00199"/>
    </source>
</evidence>
<reference evidence="5" key="1">
    <citation type="submission" date="2023-06" db="EMBL/GenBank/DDBJ databases">
        <title>Male Hemibagrus guttatus genome.</title>
        <authorList>
            <person name="Bian C."/>
        </authorList>
    </citation>
    <scope>NUCLEOTIDE SEQUENCE</scope>
    <source>
        <strain evidence="5">Male_cb2023</strain>
        <tissue evidence="5">Muscle</tissue>
    </source>
</reference>
<evidence type="ECO:0000256" key="1">
    <source>
        <dbReference type="ARBA" id="ARBA00022514"/>
    </source>
</evidence>
<feature type="region of interest" description="Disordered" evidence="2">
    <location>
        <begin position="131"/>
        <end position="183"/>
    </location>
</feature>
<dbReference type="GO" id="GO:0006955">
    <property type="term" value="P:immune response"/>
    <property type="evidence" value="ECO:0007669"/>
    <property type="project" value="InterPro"/>
</dbReference>
<feature type="signal peptide" evidence="3">
    <location>
        <begin position="1"/>
        <end position="19"/>
    </location>
</feature>
<dbReference type="GO" id="GO:0005615">
    <property type="term" value="C:extracellular space"/>
    <property type="evidence" value="ECO:0007669"/>
    <property type="project" value="UniProtKB-KW"/>
</dbReference>
<dbReference type="Pfam" id="PF00048">
    <property type="entry name" value="IL8"/>
    <property type="match status" value="1"/>
</dbReference>
<dbReference type="AlphaFoldDB" id="A0AAE0R8Q3"/>
<dbReference type="SMART" id="SM00199">
    <property type="entry name" value="SCY"/>
    <property type="match status" value="1"/>
</dbReference>
<dbReference type="InterPro" id="IPR001811">
    <property type="entry name" value="Chemokine_IL8-like_dom"/>
</dbReference>
<keyword evidence="1" id="KW-0202">Cytokine</keyword>
<name>A0AAE0R8Q3_9TELE</name>
<keyword evidence="3" id="KW-0732">Signal</keyword>
<feature type="chain" id="PRO_5042130241" description="Chemokine interleukin-8-like domain-containing protein" evidence="3">
    <location>
        <begin position="20"/>
        <end position="183"/>
    </location>
</feature>
<dbReference type="CDD" id="cd00169">
    <property type="entry name" value="Chemokine"/>
    <property type="match status" value="1"/>
</dbReference>
<dbReference type="SUPFAM" id="SSF54117">
    <property type="entry name" value="Interleukin 8-like chemokines"/>
    <property type="match status" value="1"/>
</dbReference>
<evidence type="ECO:0000313" key="6">
    <source>
        <dbReference type="Proteomes" id="UP001274896"/>
    </source>
</evidence>
<evidence type="ECO:0000256" key="3">
    <source>
        <dbReference type="SAM" id="SignalP"/>
    </source>
</evidence>
<keyword evidence="6" id="KW-1185">Reference proteome</keyword>
<evidence type="ECO:0000256" key="2">
    <source>
        <dbReference type="SAM" id="MobiDB-lite"/>
    </source>
</evidence>
<dbReference type="Proteomes" id="UP001274896">
    <property type="component" value="Unassembled WGS sequence"/>
</dbReference>
<accession>A0AAE0R8Q3</accession>
<dbReference type="InterPro" id="IPR039809">
    <property type="entry name" value="Chemokine_b/g/d"/>
</dbReference>
<dbReference type="InterPro" id="IPR036048">
    <property type="entry name" value="Interleukin_8-like_sf"/>
</dbReference>
<gene>
    <name evidence="5" type="ORF">QTP70_025232</name>
</gene>
<dbReference type="PANTHER" id="PTHR12015">
    <property type="entry name" value="SMALL INDUCIBLE CYTOKINE A"/>
    <property type="match status" value="1"/>
</dbReference>